<dbReference type="InterPro" id="IPR005062">
    <property type="entry name" value="SAC3/GANP/THP3_conserved"/>
</dbReference>
<dbReference type="PaxDb" id="5476-C4YE21"/>
<protein>
    <recommendedName>
        <fullName evidence="2">SAC3/GANP/THP3 conserved domain-containing protein</fullName>
    </recommendedName>
</protein>
<feature type="compositionally biased region" description="Basic residues" evidence="1">
    <location>
        <begin position="55"/>
        <end position="70"/>
    </location>
</feature>
<gene>
    <name evidence="3" type="ORF">CAWG_00771</name>
</gene>
<dbReference type="InterPro" id="IPR045107">
    <property type="entry name" value="SAC3/GANP/THP3"/>
</dbReference>
<evidence type="ECO:0000313" key="4">
    <source>
        <dbReference type="Proteomes" id="UP000001429"/>
    </source>
</evidence>
<organism evidence="3 4">
    <name type="scientific">Candida albicans (strain WO-1)</name>
    <name type="common">Yeast</name>
    <dbReference type="NCBI Taxonomy" id="294748"/>
    <lineage>
        <taxon>Eukaryota</taxon>
        <taxon>Fungi</taxon>
        <taxon>Dikarya</taxon>
        <taxon>Ascomycota</taxon>
        <taxon>Saccharomycotina</taxon>
        <taxon>Pichiomycetes</taxon>
        <taxon>Debaryomycetaceae</taxon>
        <taxon>Candida/Lodderomyces clade</taxon>
        <taxon>Candida</taxon>
    </lineage>
</organism>
<feature type="domain" description="SAC3/GANP/THP3 conserved" evidence="2">
    <location>
        <begin position="434"/>
        <end position="666"/>
    </location>
</feature>
<dbReference type="Pfam" id="PF03399">
    <property type="entry name" value="SAC3_GANP"/>
    <property type="match status" value="1"/>
</dbReference>
<evidence type="ECO:0000259" key="2">
    <source>
        <dbReference type="Pfam" id="PF03399"/>
    </source>
</evidence>
<feature type="compositionally biased region" description="Gly residues" evidence="1">
    <location>
        <begin position="13"/>
        <end position="44"/>
    </location>
</feature>
<dbReference type="EMBL" id="CH672346">
    <property type="protein sequence ID" value="EEQ42557.1"/>
    <property type="molecule type" value="Genomic_DNA"/>
</dbReference>
<evidence type="ECO:0000256" key="1">
    <source>
        <dbReference type="SAM" id="MobiDB-lite"/>
    </source>
</evidence>
<name>C4YE21_CANAW</name>
<dbReference type="VEuPathDB" id="FungiDB:CAWG_00771"/>
<feature type="compositionally biased region" description="Basic and acidic residues" evidence="1">
    <location>
        <begin position="358"/>
        <end position="367"/>
    </location>
</feature>
<dbReference type="PANTHER" id="PTHR12436">
    <property type="entry name" value="80 KDA MCM3-ASSOCIATED PROTEIN"/>
    <property type="match status" value="1"/>
</dbReference>
<dbReference type="OrthoDB" id="199574at2759"/>
<evidence type="ECO:0000313" key="3">
    <source>
        <dbReference type="EMBL" id="EEQ42557.1"/>
    </source>
</evidence>
<dbReference type="OMA" id="FAQISEF"/>
<feature type="region of interest" description="Disordered" evidence="1">
    <location>
        <begin position="291"/>
        <end position="395"/>
    </location>
</feature>
<keyword evidence="4" id="KW-1185">Reference proteome</keyword>
<dbReference type="Proteomes" id="UP000001429">
    <property type="component" value="Chromosome 1"/>
</dbReference>
<feature type="compositionally biased region" description="Low complexity" evidence="1">
    <location>
        <begin position="342"/>
        <end position="355"/>
    </location>
</feature>
<accession>C4YE21</accession>
<dbReference type="GO" id="GO:0005634">
    <property type="term" value="C:nucleus"/>
    <property type="evidence" value="ECO:0007669"/>
    <property type="project" value="TreeGrafter"/>
</dbReference>
<dbReference type="HOGENOM" id="CLU_015513_4_1_1"/>
<feature type="compositionally biased region" description="Basic and acidic residues" evidence="1">
    <location>
        <begin position="302"/>
        <end position="311"/>
    </location>
</feature>
<feature type="compositionally biased region" description="Basic and acidic residues" evidence="1">
    <location>
        <begin position="375"/>
        <end position="391"/>
    </location>
</feature>
<feature type="region of interest" description="Disordered" evidence="1">
    <location>
        <begin position="141"/>
        <end position="160"/>
    </location>
</feature>
<dbReference type="AlphaFoldDB" id="C4YE21"/>
<feature type="compositionally biased region" description="Low complexity" evidence="1">
    <location>
        <begin position="144"/>
        <end position="160"/>
    </location>
</feature>
<dbReference type="PANTHER" id="PTHR12436:SF4">
    <property type="entry name" value="LEUKOCYTE RECEPTOR CLUSTER MEMBER 8"/>
    <property type="match status" value="1"/>
</dbReference>
<dbReference type="Gene3D" id="1.25.40.990">
    <property type="match status" value="1"/>
</dbReference>
<sequence>MTGRGNSGNSSRGRGGSRGRGASKGGSRGGRGGAKNGSSSGGRPNGDTSNGNSKGKGKGKGKVSKGKKSKEKGPNANLIPLGTPRTRKPNDDEGQNGPNQNQLNDLEGRIYDANEEAYVPPRLRQNPPNTAYSSGNNFGTLPMTNNNNLNQDTVGNNQNNTVNNNSESTNNFQAGMAPAAAAAAAASPSAIGAPVTAAPVAEPGPTQVDAPIIMNPDPNWPAPLTKFYIDSMARIGNLKKAKQLTGKQQLANIIDMAVRRNVVDSNDWANQRVPICSGGGKLELEIFRVKKKPKKSNSTEDDTNKKSKEKPSNTNNNSFYIDVNGDAPYDPTKKPTTSKILNNNSSSSNNNNNNNKKTKGDNKKFKETGNNFQKNENKKRQLQEEYDSEARKRARSERFAQISEFKPISTYYEDQRRKDSGAVVGTSEQLEKSYFRLTSAPNPAQVRSLKVLHDSLKYVVRKYEESHNYSYIIDQLKSIRQDLTVQHIKDEFTVHVYEKNARISIENNDLGEFNQCQAQLKSLYHRLRINKEKYKHRFILYEVEMMTYSFIYMIVTKNQSEINKFRLQYLKYKHFKKHEFEKPYFKLMSALFKSYLCTLQGDFEVFFKELEQFAHIKETKIAFKFINDHLLGKVRLESLYQIAYSYRRFLVVTASEKLRFPDPQSCLIYLGELGLEKCLMKGNHEFDIPKTQVALKELIAKNHRVDIKGQI</sequence>
<feature type="region of interest" description="Disordered" evidence="1">
    <location>
        <begin position="1"/>
        <end position="105"/>
    </location>
</feature>
<proteinExistence type="predicted"/>
<reference evidence="3 4" key="1">
    <citation type="journal article" date="2009" name="Nature">
        <title>Evolution of pathogenicity and sexual reproduction in eight Candida genomes.</title>
        <authorList>
            <person name="Butler G."/>
            <person name="Rasmussen M.D."/>
            <person name="Lin M.F."/>
            <person name="Santos M.A."/>
            <person name="Sakthikumar S."/>
            <person name="Munro C.A."/>
            <person name="Rheinbay E."/>
            <person name="Grabherr M."/>
            <person name="Forche A."/>
            <person name="Reedy J.L."/>
            <person name="Agrafioti I."/>
            <person name="Arnaud M.B."/>
            <person name="Bates S."/>
            <person name="Brown A.J."/>
            <person name="Brunke S."/>
            <person name="Costanzo M.C."/>
            <person name="Fitzpatrick D.A."/>
            <person name="de Groot P.W."/>
            <person name="Harris D."/>
            <person name="Hoyer L.L."/>
            <person name="Hube B."/>
            <person name="Klis F.M."/>
            <person name="Kodira C."/>
            <person name="Lennard N."/>
            <person name="Logue M.E."/>
            <person name="Martin R."/>
            <person name="Neiman A.M."/>
            <person name="Nikolaou E."/>
            <person name="Quail M.A."/>
            <person name="Quinn J."/>
            <person name="Santos M.C."/>
            <person name="Schmitzberger F.F."/>
            <person name="Sherlock G."/>
            <person name="Shah P."/>
            <person name="Silverstein K.A."/>
            <person name="Skrzypek M.S."/>
            <person name="Soll D."/>
            <person name="Staggs R."/>
            <person name="Stansfield I."/>
            <person name="Stumpf M.P."/>
            <person name="Sudbery P.E."/>
            <person name="Srikantha T."/>
            <person name="Zeng Q."/>
            <person name="Berman J."/>
            <person name="Berriman M."/>
            <person name="Heitman J."/>
            <person name="Gow N.A."/>
            <person name="Lorenz M.C."/>
            <person name="Birren B.W."/>
            <person name="Kellis M."/>
            <person name="Cuomo C.A."/>
        </authorList>
    </citation>
    <scope>NUCLEOTIDE SEQUENCE [LARGE SCALE GENOMIC DNA]</scope>
    <source>
        <strain evidence="3 4">WO-1</strain>
    </source>
</reference>
<feature type="compositionally biased region" description="Low complexity" evidence="1">
    <location>
        <begin position="1"/>
        <end position="12"/>
    </location>
</feature>